<dbReference type="InterPro" id="IPR024079">
    <property type="entry name" value="MetalloPept_cat_dom_sf"/>
</dbReference>
<sequence>MIKKILVFTVLFWNFFSFSQEIKPVARKIHEYEKLNYRAPRYGLFDVKNLDNMVDLRKIATDATIFGLDQPKLKRLMAESPEFFEVSFPFDGDKEITVQLYKKQIFTADFKVKTKKDELVPYHPGIYYRGIVKGDNQSIVSFSFFDNDVVGIISTPALGNIVLGKMKNSSDFVSYSESKLTVQNSFICGADELMENRIQRPSLDPEQLTRRTMTDNCVRVFYEVGYKPYQGNGSNTTATINWMTAIHNSVETLYFNDDIKISLSEIYVWTTPDPYTGGADANLGMFRSNRPFFNGDIAELITVPGGQGMAYLNSLCSDLKYGFSPVAINYDQFPMFSITIYTIAHEMGHGLGSPHTHACAWNGNNTAIDGCGAASGSQGSVCPGPLPGPGGGTIMSYCGSVSGVGINFANGFGQQPAELIRNTINSKACLGTNCTSSCETTILDLSITDITQSTASIFIIDGTSISWKYRLSKMDGTIVQSGTTNSNSFNLNSLAPNTYYNLYIGTDCSGSSAFQKHRTFLTDGDWCAGVRFTDSGGTSGTYSNDEKLTKTFYPLSNSKLTLVFSEFNLESFKDYMYVYNGPSAGSPLFSNGNNLTGSLVPGPFVSTDPTGAITVEFFSDATGTANGWNAGFLCKFLGVEDIDVKDNTISIYPNPAKTMIIISSKENLKSYKIFDEAGRVVTSASSLKGNKTEINLSSMLTGNYIISIETEKQTVNKKLIKQ</sequence>
<dbReference type="RefSeq" id="WP_309944091.1">
    <property type="nucleotide sequence ID" value="NZ_JAVDQY010000001.1"/>
</dbReference>
<feature type="domain" description="Peptidase M12B" evidence="3">
    <location>
        <begin position="216"/>
        <end position="398"/>
    </location>
</feature>
<reference evidence="4" key="1">
    <citation type="submission" date="2023-07" db="EMBL/GenBank/DDBJ databases">
        <title>Sorghum-associated microbial communities from plants grown in Nebraska, USA.</title>
        <authorList>
            <person name="Schachtman D."/>
        </authorList>
    </citation>
    <scope>NUCLEOTIDE SEQUENCE</scope>
    <source>
        <strain evidence="4">DS2360</strain>
    </source>
</reference>
<evidence type="ECO:0000256" key="2">
    <source>
        <dbReference type="ARBA" id="ARBA00023157"/>
    </source>
</evidence>
<accession>A0AAE4BZQ5</accession>
<dbReference type="EMBL" id="JAVDQY010000001">
    <property type="protein sequence ID" value="MDR6524776.1"/>
    <property type="molecule type" value="Genomic_DNA"/>
</dbReference>
<evidence type="ECO:0000259" key="3">
    <source>
        <dbReference type="PROSITE" id="PS50215"/>
    </source>
</evidence>
<dbReference type="NCBIfam" id="TIGR04183">
    <property type="entry name" value="Por_Secre_tail"/>
    <property type="match status" value="1"/>
</dbReference>
<dbReference type="InterPro" id="IPR035914">
    <property type="entry name" value="Sperma_CUB_dom_sf"/>
</dbReference>
<keyword evidence="1" id="KW-0732">Signal</keyword>
<dbReference type="GO" id="GO:0004222">
    <property type="term" value="F:metalloendopeptidase activity"/>
    <property type="evidence" value="ECO:0007669"/>
    <property type="project" value="InterPro"/>
</dbReference>
<evidence type="ECO:0000256" key="1">
    <source>
        <dbReference type="ARBA" id="ARBA00022729"/>
    </source>
</evidence>
<protein>
    <recommendedName>
        <fullName evidence="3">Peptidase M12B domain-containing protein</fullName>
    </recommendedName>
</protein>
<evidence type="ECO:0000313" key="4">
    <source>
        <dbReference type="EMBL" id="MDR6524776.1"/>
    </source>
</evidence>
<gene>
    <name evidence="4" type="ORF">J2787_000146</name>
</gene>
<dbReference type="AlphaFoldDB" id="A0AAE4BZQ5"/>
<keyword evidence="2" id="KW-1015">Disulfide bond</keyword>
<organism evidence="4 5">
    <name type="scientific">Chryseobacterium rhizosphaerae</name>
    <dbReference type="NCBI Taxonomy" id="395937"/>
    <lineage>
        <taxon>Bacteria</taxon>
        <taxon>Pseudomonadati</taxon>
        <taxon>Bacteroidota</taxon>
        <taxon>Flavobacteriia</taxon>
        <taxon>Flavobacteriales</taxon>
        <taxon>Weeksellaceae</taxon>
        <taxon>Chryseobacterium group</taxon>
        <taxon>Chryseobacterium</taxon>
    </lineage>
</organism>
<dbReference type="GO" id="GO:0006509">
    <property type="term" value="P:membrane protein ectodomain proteolysis"/>
    <property type="evidence" value="ECO:0007669"/>
    <property type="project" value="TreeGrafter"/>
</dbReference>
<dbReference type="PANTHER" id="PTHR11905">
    <property type="entry name" value="ADAM A DISINTEGRIN AND METALLOPROTEASE DOMAIN"/>
    <property type="match status" value="1"/>
</dbReference>
<evidence type="ECO:0000313" key="5">
    <source>
        <dbReference type="Proteomes" id="UP001184861"/>
    </source>
</evidence>
<name>A0AAE4BZQ5_9FLAO</name>
<dbReference type="InterPro" id="IPR026444">
    <property type="entry name" value="Secre_tail"/>
</dbReference>
<dbReference type="InterPro" id="IPR000859">
    <property type="entry name" value="CUB_dom"/>
</dbReference>
<comment type="caution">
    <text evidence="4">The sequence shown here is derived from an EMBL/GenBank/DDBJ whole genome shotgun (WGS) entry which is preliminary data.</text>
</comment>
<dbReference type="SMART" id="SM00042">
    <property type="entry name" value="CUB"/>
    <property type="match status" value="1"/>
</dbReference>
<dbReference type="Pfam" id="PF00431">
    <property type="entry name" value="CUB"/>
    <property type="match status" value="1"/>
</dbReference>
<dbReference type="PANTHER" id="PTHR11905:SF159">
    <property type="entry name" value="ADAM METALLOPROTEASE"/>
    <property type="match status" value="1"/>
</dbReference>
<proteinExistence type="predicted"/>
<dbReference type="Gene3D" id="3.40.390.10">
    <property type="entry name" value="Collagenase (Catalytic Domain)"/>
    <property type="match status" value="1"/>
</dbReference>
<dbReference type="SUPFAM" id="SSF49854">
    <property type="entry name" value="Spermadhesin, CUB domain"/>
    <property type="match status" value="1"/>
</dbReference>
<dbReference type="Pfam" id="PF18962">
    <property type="entry name" value="Por_Secre_tail"/>
    <property type="match status" value="1"/>
</dbReference>
<dbReference type="SUPFAM" id="SSF55486">
    <property type="entry name" value="Metalloproteases ('zincins'), catalytic domain"/>
    <property type="match status" value="1"/>
</dbReference>
<dbReference type="Gene3D" id="2.60.120.290">
    <property type="entry name" value="Spermadhesin, CUB domain"/>
    <property type="match status" value="1"/>
</dbReference>
<dbReference type="Proteomes" id="UP001184861">
    <property type="component" value="Unassembled WGS sequence"/>
</dbReference>
<dbReference type="Pfam" id="PF13688">
    <property type="entry name" value="Reprolysin_5"/>
    <property type="match status" value="1"/>
</dbReference>
<dbReference type="PROSITE" id="PS50215">
    <property type="entry name" value="ADAM_MEPRO"/>
    <property type="match status" value="1"/>
</dbReference>
<dbReference type="CDD" id="cd00041">
    <property type="entry name" value="CUB"/>
    <property type="match status" value="1"/>
</dbReference>
<dbReference type="InterPro" id="IPR001590">
    <property type="entry name" value="Peptidase_M12B"/>
</dbReference>